<dbReference type="EMBL" id="KV749678">
    <property type="protein sequence ID" value="OCL08312.1"/>
    <property type="molecule type" value="Genomic_DNA"/>
</dbReference>
<keyword evidence="3" id="KW-1185">Reference proteome</keyword>
<evidence type="ECO:0000256" key="1">
    <source>
        <dbReference type="SAM" id="Phobius"/>
    </source>
</evidence>
<keyword evidence="1" id="KW-0812">Transmembrane</keyword>
<proteinExistence type="predicted"/>
<evidence type="ECO:0000313" key="2">
    <source>
        <dbReference type="EMBL" id="OCL08312.1"/>
    </source>
</evidence>
<dbReference type="Proteomes" id="UP000250140">
    <property type="component" value="Unassembled WGS sequence"/>
</dbReference>
<feature type="transmembrane region" description="Helical" evidence="1">
    <location>
        <begin position="99"/>
        <end position="124"/>
    </location>
</feature>
<protein>
    <submittedName>
        <fullName evidence="2">Uncharacterized protein</fullName>
    </submittedName>
</protein>
<reference evidence="2 3" key="1">
    <citation type="journal article" date="2016" name="Nat. Commun.">
        <title>Ectomycorrhizal ecology is imprinted in the genome of the dominant symbiotic fungus Cenococcum geophilum.</title>
        <authorList>
            <consortium name="DOE Joint Genome Institute"/>
            <person name="Peter M."/>
            <person name="Kohler A."/>
            <person name="Ohm R.A."/>
            <person name="Kuo A."/>
            <person name="Krutzmann J."/>
            <person name="Morin E."/>
            <person name="Arend M."/>
            <person name="Barry K.W."/>
            <person name="Binder M."/>
            <person name="Choi C."/>
            <person name="Clum A."/>
            <person name="Copeland A."/>
            <person name="Grisel N."/>
            <person name="Haridas S."/>
            <person name="Kipfer T."/>
            <person name="LaButti K."/>
            <person name="Lindquist E."/>
            <person name="Lipzen A."/>
            <person name="Maire R."/>
            <person name="Meier B."/>
            <person name="Mihaltcheva S."/>
            <person name="Molinier V."/>
            <person name="Murat C."/>
            <person name="Poggeler S."/>
            <person name="Quandt C.A."/>
            <person name="Sperisen C."/>
            <person name="Tritt A."/>
            <person name="Tisserant E."/>
            <person name="Crous P.W."/>
            <person name="Henrissat B."/>
            <person name="Nehls U."/>
            <person name="Egli S."/>
            <person name="Spatafora J.W."/>
            <person name="Grigoriev I.V."/>
            <person name="Martin F.M."/>
        </authorList>
    </citation>
    <scope>NUCLEOTIDE SEQUENCE [LARGE SCALE GENOMIC DNA]</scope>
    <source>
        <strain evidence="2 3">CBS 207.34</strain>
    </source>
</reference>
<keyword evidence="1" id="KW-0472">Membrane</keyword>
<accession>A0A8E2JT17</accession>
<gene>
    <name evidence="2" type="ORF">AOQ84DRAFT_407111</name>
</gene>
<sequence length="271" mass="30742">MGFEWLNPLAPYILRLVLSTIETTFILFFVHKLRQARHLTEERVKECKENDCTHPFLSANEVVLLLLIATELPTFISSIVCLIVCLFNNGQDNLILLDLIVLEICLFLSSLGAARWSHPVALILSQSSKRIKSRSNPTAPAEKLTPNPSLECIIIFVRVLTRVASQSRPPEGSEPAQWRAFWDNVEMGMDQELTGYTGNPLDDFRCLLSCSGYDVNWTRDEVIPFQCWVYLDGVKEALLGKYHASDRKVPYTILDERGWESFSNLMQTSGS</sequence>
<evidence type="ECO:0000313" key="3">
    <source>
        <dbReference type="Proteomes" id="UP000250140"/>
    </source>
</evidence>
<name>A0A8E2JT17_9PEZI</name>
<dbReference type="AlphaFoldDB" id="A0A8E2JT17"/>
<organism evidence="2 3">
    <name type="scientific">Glonium stellatum</name>
    <dbReference type="NCBI Taxonomy" id="574774"/>
    <lineage>
        <taxon>Eukaryota</taxon>
        <taxon>Fungi</taxon>
        <taxon>Dikarya</taxon>
        <taxon>Ascomycota</taxon>
        <taxon>Pezizomycotina</taxon>
        <taxon>Dothideomycetes</taxon>
        <taxon>Pleosporomycetidae</taxon>
        <taxon>Gloniales</taxon>
        <taxon>Gloniaceae</taxon>
        <taxon>Glonium</taxon>
    </lineage>
</organism>
<feature type="transmembrane region" description="Helical" evidence="1">
    <location>
        <begin position="12"/>
        <end position="30"/>
    </location>
</feature>
<keyword evidence="1" id="KW-1133">Transmembrane helix</keyword>
<feature type="transmembrane region" description="Helical" evidence="1">
    <location>
        <begin position="63"/>
        <end position="87"/>
    </location>
</feature>